<feature type="compositionally biased region" description="Low complexity" evidence="2">
    <location>
        <begin position="541"/>
        <end position="551"/>
    </location>
</feature>
<reference evidence="5 6" key="1">
    <citation type="journal article" date="2019" name="Nat. Ecol. Evol.">
        <title>Megaphylogeny resolves global patterns of mushroom evolution.</title>
        <authorList>
            <person name="Varga T."/>
            <person name="Krizsan K."/>
            <person name="Foldi C."/>
            <person name="Dima B."/>
            <person name="Sanchez-Garcia M."/>
            <person name="Sanchez-Ramirez S."/>
            <person name="Szollosi G.J."/>
            <person name="Szarkandi J.G."/>
            <person name="Papp V."/>
            <person name="Albert L."/>
            <person name="Andreopoulos W."/>
            <person name="Angelini C."/>
            <person name="Antonin V."/>
            <person name="Barry K.W."/>
            <person name="Bougher N.L."/>
            <person name="Buchanan P."/>
            <person name="Buyck B."/>
            <person name="Bense V."/>
            <person name="Catcheside P."/>
            <person name="Chovatia M."/>
            <person name="Cooper J."/>
            <person name="Damon W."/>
            <person name="Desjardin D."/>
            <person name="Finy P."/>
            <person name="Geml J."/>
            <person name="Haridas S."/>
            <person name="Hughes K."/>
            <person name="Justo A."/>
            <person name="Karasinski D."/>
            <person name="Kautmanova I."/>
            <person name="Kiss B."/>
            <person name="Kocsube S."/>
            <person name="Kotiranta H."/>
            <person name="LaButti K.M."/>
            <person name="Lechner B.E."/>
            <person name="Liimatainen K."/>
            <person name="Lipzen A."/>
            <person name="Lukacs Z."/>
            <person name="Mihaltcheva S."/>
            <person name="Morgado L.N."/>
            <person name="Niskanen T."/>
            <person name="Noordeloos M.E."/>
            <person name="Ohm R.A."/>
            <person name="Ortiz-Santana B."/>
            <person name="Ovrebo C."/>
            <person name="Racz N."/>
            <person name="Riley R."/>
            <person name="Savchenko A."/>
            <person name="Shiryaev A."/>
            <person name="Soop K."/>
            <person name="Spirin V."/>
            <person name="Szebenyi C."/>
            <person name="Tomsovsky M."/>
            <person name="Tulloss R.E."/>
            <person name="Uehling J."/>
            <person name="Grigoriev I.V."/>
            <person name="Vagvolgyi C."/>
            <person name="Papp T."/>
            <person name="Martin F.M."/>
            <person name="Miettinen O."/>
            <person name="Hibbett D.S."/>
            <person name="Nagy L.G."/>
        </authorList>
    </citation>
    <scope>NUCLEOTIDE SEQUENCE [LARGE SCALE GENOMIC DNA]</scope>
    <source>
        <strain evidence="5 6">OMC1185</strain>
    </source>
</reference>
<dbReference type="PROSITE" id="PS51767">
    <property type="entry name" value="PEPTIDASE_A1"/>
    <property type="match status" value="1"/>
</dbReference>
<dbReference type="EMBL" id="ML213518">
    <property type="protein sequence ID" value="TFK48875.1"/>
    <property type="molecule type" value="Genomic_DNA"/>
</dbReference>
<protein>
    <submittedName>
        <fullName evidence="5">Acid protease</fullName>
    </submittedName>
</protein>
<dbReference type="OrthoDB" id="2747330at2759"/>
<dbReference type="Proteomes" id="UP000305948">
    <property type="component" value="Unassembled WGS sequence"/>
</dbReference>
<dbReference type="InterPro" id="IPR033121">
    <property type="entry name" value="PEPTIDASE_A1"/>
</dbReference>
<gene>
    <name evidence="5" type="ORF">OE88DRAFT_1634008</name>
</gene>
<dbReference type="STRING" id="5364.A0A5C3MVJ8"/>
<evidence type="ECO:0000313" key="6">
    <source>
        <dbReference type="Proteomes" id="UP000305948"/>
    </source>
</evidence>
<dbReference type="InterPro" id="IPR001461">
    <property type="entry name" value="Aspartic_peptidase_A1"/>
</dbReference>
<keyword evidence="3" id="KW-0812">Transmembrane</keyword>
<dbReference type="SUPFAM" id="SSF50630">
    <property type="entry name" value="Acid proteases"/>
    <property type="match status" value="1"/>
</dbReference>
<feature type="transmembrane region" description="Helical" evidence="3">
    <location>
        <begin position="414"/>
        <end position="435"/>
    </location>
</feature>
<dbReference type="CDD" id="cd05471">
    <property type="entry name" value="pepsin_like"/>
    <property type="match status" value="1"/>
</dbReference>
<name>A0A5C3MVJ8_9AGAM</name>
<evidence type="ECO:0000256" key="2">
    <source>
        <dbReference type="SAM" id="MobiDB-lite"/>
    </source>
</evidence>
<keyword evidence="6" id="KW-1185">Reference proteome</keyword>
<keyword evidence="3" id="KW-1133">Transmembrane helix</keyword>
<keyword evidence="5" id="KW-0645">Protease</keyword>
<feature type="domain" description="Peptidase A1" evidence="4">
    <location>
        <begin position="5"/>
        <end position="349"/>
    </location>
</feature>
<dbReference type="PANTHER" id="PTHR47966:SF57">
    <property type="entry name" value="PEPTIDASE A1 DOMAIN-CONTAINING PROTEIN"/>
    <property type="match status" value="1"/>
</dbReference>
<evidence type="ECO:0000259" key="4">
    <source>
        <dbReference type="PROSITE" id="PS51767"/>
    </source>
</evidence>
<dbReference type="GO" id="GO:0006508">
    <property type="term" value="P:proteolysis"/>
    <property type="evidence" value="ECO:0007669"/>
    <property type="project" value="UniProtKB-KW"/>
</dbReference>
<dbReference type="InterPro" id="IPR034164">
    <property type="entry name" value="Pepsin-like_dom"/>
</dbReference>
<keyword evidence="3" id="KW-0472">Membrane</keyword>
<dbReference type="Gene3D" id="2.40.70.10">
    <property type="entry name" value="Acid Proteases"/>
    <property type="match status" value="2"/>
</dbReference>
<organism evidence="5 6">
    <name type="scientific">Heliocybe sulcata</name>
    <dbReference type="NCBI Taxonomy" id="5364"/>
    <lineage>
        <taxon>Eukaryota</taxon>
        <taxon>Fungi</taxon>
        <taxon>Dikarya</taxon>
        <taxon>Basidiomycota</taxon>
        <taxon>Agaricomycotina</taxon>
        <taxon>Agaricomycetes</taxon>
        <taxon>Gloeophyllales</taxon>
        <taxon>Gloeophyllaceae</taxon>
        <taxon>Heliocybe</taxon>
    </lineage>
</organism>
<dbReference type="GO" id="GO:0004190">
    <property type="term" value="F:aspartic-type endopeptidase activity"/>
    <property type="evidence" value="ECO:0007669"/>
    <property type="project" value="InterPro"/>
</dbReference>
<evidence type="ECO:0000256" key="3">
    <source>
        <dbReference type="SAM" id="Phobius"/>
    </source>
</evidence>
<feature type="region of interest" description="Disordered" evidence="2">
    <location>
        <begin position="497"/>
        <end position="638"/>
    </location>
</feature>
<sequence>DYSEYTVPVILGNGQNLSLQVDTGSSDLWAASTSCSSCSSAGAKYNPSQATNTNVEFTINYLIGTVSGPIVWDTVQLGGYSIDGQAIAAATDVGNEPLSSQFDGVLGLALPANSVIANKIPVSLDSDRDGATVSSNLFSMTPTSQAPPARFFSLSLERPGSNRIPSLLGIGRHPESLVPDPSQITYSDLITTSSLGQLFWQASVKDVTVYVDGEAKTISIGRSHTGAAYPIAAVDSGVPYIITTSTIANGIYGAIGINPSSDGQYYVPCTTPLNMTITLDGQPPLPLHPLDLTGIPQKDATSPNCIGLIQAADSALMSDETVGDIILGVPFLRNMYTVLAYDAPSASGSFPSPSLASSMNKITPKLGVMPLTNASAALEEFHTVRVLNQPLASTTPQQTASDDGKKGLSVGLDVLIGLLSFFALCAALFGLRWVLTRRRFRNEQVEGGLDAKDAYALAALGPEGDAYGPSEDTLRTLRYETYKRNRRMHSAYSADSALTKVEEDDGKEVDRDPWDPRTSVPVDWRDTLVGEEGGAHKKNYSGSDSASGSGSPPTHQRNLSEGSNGDGPVTTPLLAHVRTSSQGSDGNGMDLGDRASMVGVGSGGRNSLRGRESMLSIGSMQDLERTTSRPYQPSPLRPRLVYTLSSSSTLQEPPAPS</sequence>
<evidence type="ECO:0000256" key="1">
    <source>
        <dbReference type="ARBA" id="ARBA00007447"/>
    </source>
</evidence>
<proteinExistence type="inferred from homology"/>
<evidence type="ECO:0000313" key="5">
    <source>
        <dbReference type="EMBL" id="TFK48875.1"/>
    </source>
</evidence>
<dbReference type="PRINTS" id="PR00792">
    <property type="entry name" value="PEPSIN"/>
</dbReference>
<dbReference type="AlphaFoldDB" id="A0A5C3MVJ8"/>
<dbReference type="InterPro" id="IPR021109">
    <property type="entry name" value="Peptidase_aspartic_dom_sf"/>
</dbReference>
<feature type="non-terminal residue" evidence="5">
    <location>
        <position position="1"/>
    </location>
</feature>
<dbReference type="Pfam" id="PF00026">
    <property type="entry name" value="Asp"/>
    <property type="match status" value="1"/>
</dbReference>
<comment type="similarity">
    <text evidence="1">Belongs to the peptidase A1 family.</text>
</comment>
<feature type="compositionally biased region" description="Polar residues" evidence="2">
    <location>
        <begin position="552"/>
        <end position="563"/>
    </location>
</feature>
<keyword evidence="5" id="KW-0378">Hydrolase</keyword>
<dbReference type="PANTHER" id="PTHR47966">
    <property type="entry name" value="BETA-SITE APP-CLEAVING ENZYME, ISOFORM A-RELATED"/>
    <property type="match status" value="1"/>
</dbReference>
<accession>A0A5C3MVJ8</accession>